<protein>
    <recommendedName>
        <fullName evidence="2">KaiC-like domain-containing protein</fullName>
    </recommendedName>
</protein>
<organism evidence="1">
    <name type="scientific">marine metagenome</name>
    <dbReference type="NCBI Taxonomy" id="408172"/>
    <lineage>
        <taxon>unclassified sequences</taxon>
        <taxon>metagenomes</taxon>
        <taxon>ecological metagenomes</taxon>
    </lineage>
</organism>
<feature type="non-terminal residue" evidence="1">
    <location>
        <position position="1"/>
    </location>
</feature>
<sequence>VPKFYSPSCLAAYEPPENVNLVGESHLQRGGTAVLGGAAGIGKSFAVTNLAVAGVTGEEWFGLKVHEQFKTLMIQGENSLSRLKEEFAPYDTALLDDWIRVSESYIDFSSSGYMASVGKEIKSFD</sequence>
<evidence type="ECO:0008006" key="2">
    <source>
        <dbReference type="Google" id="ProtNLM"/>
    </source>
</evidence>
<dbReference type="EMBL" id="UINC01103124">
    <property type="protein sequence ID" value="SVC65269.1"/>
    <property type="molecule type" value="Genomic_DNA"/>
</dbReference>
<feature type="non-terminal residue" evidence="1">
    <location>
        <position position="125"/>
    </location>
</feature>
<reference evidence="1" key="1">
    <citation type="submission" date="2018-05" db="EMBL/GenBank/DDBJ databases">
        <authorList>
            <person name="Lanie J.A."/>
            <person name="Ng W.-L."/>
            <person name="Kazmierczak K.M."/>
            <person name="Andrzejewski T.M."/>
            <person name="Davidsen T.M."/>
            <person name="Wayne K.J."/>
            <person name="Tettelin H."/>
            <person name="Glass J.I."/>
            <person name="Rusch D."/>
            <person name="Podicherti R."/>
            <person name="Tsui H.-C.T."/>
            <person name="Winkler M.E."/>
        </authorList>
    </citation>
    <scope>NUCLEOTIDE SEQUENCE</scope>
</reference>
<gene>
    <name evidence="1" type="ORF">METZ01_LOCUS318123</name>
</gene>
<accession>A0A382NVW3</accession>
<name>A0A382NVW3_9ZZZZ</name>
<dbReference type="Pfam" id="PF13481">
    <property type="entry name" value="AAA_25"/>
    <property type="match status" value="1"/>
</dbReference>
<evidence type="ECO:0000313" key="1">
    <source>
        <dbReference type="EMBL" id="SVC65269.1"/>
    </source>
</evidence>
<dbReference type="Gene3D" id="3.40.50.300">
    <property type="entry name" value="P-loop containing nucleotide triphosphate hydrolases"/>
    <property type="match status" value="1"/>
</dbReference>
<proteinExistence type="predicted"/>
<dbReference type="InterPro" id="IPR027417">
    <property type="entry name" value="P-loop_NTPase"/>
</dbReference>
<dbReference type="SUPFAM" id="SSF52540">
    <property type="entry name" value="P-loop containing nucleoside triphosphate hydrolases"/>
    <property type="match status" value="1"/>
</dbReference>
<dbReference type="AlphaFoldDB" id="A0A382NVW3"/>